<organism evidence="9 10">
    <name type="scientific">Gulbenkiania indica</name>
    <dbReference type="NCBI Taxonomy" id="375574"/>
    <lineage>
        <taxon>Bacteria</taxon>
        <taxon>Pseudomonadati</taxon>
        <taxon>Pseudomonadota</taxon>
        <taxon>Betaproteobacteria</taxon>
        <taxon>Neisseriales</taxon>
        <taxon>Chromobacteriaceae</taxon>
        <taxon>Gulbenkiania</taxon>
    </lineage>
</organism>
<sequence>METAQAPQEGAAALDGILQALKAAWQREPYPTLATRLGWLERLERLITTHADDLAQAVSLDFGHRSPVETELAEFFPSLQASRHARRHLARWMRPQRRGVSLWFQPARAEVRPQPVGVVGIIVPWNYPVFLALGPLVAALAAGNRVMIKMSEYTPHTGALLARLVAAHFGDDVIRVVNGDVTVAEAFSRLPFDHLLFTGSTAVGRHVMQAASANLTPVTLELGGKSPVIVTPGFDAGRAARRIVAGKMLNAGQTCVAPDYVLVHESDRTALMTALVEAARQYYPTLAENPDYSAIIHPRQYQRLQDWLEEARSGGATIVPVNPANEDLTPVRKLPLTLVWGAPAQCRLMREEIFGPLLPVVGYRDVDEALAYVAERPRPLALYLFDDDRRRVRQVLERTIAGGVTVNDTVLHVAQDDLPFGGVGPSGMGHYHAHEGFLTLSKLKPVFYQSRFNGMALTTPPYGRRIRWLLRWMLGRRP</sequence>
<dbReference type="GO" id="GO:0006081">
    <property type="term" value="P:aldehyde metabolic process"/>
    <property type="evidence" value="ECO:0007669"/>
    <property type="project" value="InterPro"/>
</dbReference>
<dbReference type="GO" id="GO:0004029">
    <property type="term" value="F:aldehyde dehydrogenase (NAD+) activity"/>
    <property type="evidence" value="ECO:0007669"/>
    <property type="project" value="TreeGrafter"/>
</dbReference>
<dbReference type="InterPro" id="IPR016163">
    <property type="entry name" value="Ald_DH_C"/>
</dbReference>
<dbReference type="EMBL" id="CYHA01000004">
    <property type="protein sequence ID" value="CUA84696.1"/>
    <property type="molecule type" value="Genomic_DNA"/>
</dbReference>
<protein>
    <recommendedName>
        <fullName evidence="4">Aldehyde dehydrogenase</fullName>
    </recommendedName>
</protein>
<accession>A0A0K6H1J8</accession>
<dbReference type="PROSITE" id="PS00687">
    <property type="entry name" value="ALDEHYDE_DEHYDR_GLU"/>
    <property type="match status" value="1"/>
</dbReference>
<dbReference type="CDD" id="cd07133">
    <property type="entry name" value="ALDH_CALDH_CalB"/>
    <property type="match status" value="1"/>
</dbReference>
<dbReference type="STRING" id="375574.GCA_001418035_01952"/>
<evidence type="ECO:0000313" key="9">
    <source>
        <dbReference type="EMBL" id="CUA84696.1"/>
    </source>
</evidence>
<dbReference type="RefSeq" id="WP_055434130.1">
    <property type="nucleotide sequence ID" value="NZ_CYHA01000004.1"/>
</dbReference>
<dbReference type="PIRSF" id="PIRSF036492">
    <property type="entry name" value="ALDH"/>
    <property type="match status" value="1"/>
</dbReference>
<dbReference type="Gene3D" id="3.40.309.10">
    <property type="entry name" value="Aldehyde Dehydrogenase, Chain A, domain 2"/>
    <property type="match status" value="1"/>
</dbReference>
<keyword evidence="3" id="KW-0520">NAD</keyword>
<feature type="active site" evidence="5 6">
    <location>
        <position position="221"/>
    </location>
</feature>
<name>A0A0K6H1J8_9NEIS</name>
<keyword evidence="10" id="KW-1185">Reference proteome</keyword>
<dbReference type="PANTHER" id="PTHR43570">
    <property type="entry name" value="ALDEHYDE DEHYDROGENASE"/>
    <property type="match status" value="1"/>
</dbReference>
<evidence type="ECO:0000256" key="5">
    <source>
        <dbReference type="PIRSR" id="PIRSR036492-1"/>
    </source>
</evidence>
<feature type="active site" evidence="5">
    <location>
        <position position="255"/>
    </location>
</feature>
<evidence type="ECO:0000259" key="8">
    <source>
        <dbReference type="Pfam" id="PF00171"/>
    </source>
</evidence>
<evidence type="ECO:0000256" key="1">
    <source>
        <dbReference type="ARBA" id="ARBA00009986"/>
    </source>
</evidence>
<dbReference type="AlphaFoldDB" id="A0A0K6H1J8"/>
<dbReference type="InterPro" id="IPR016162">
    <property type="entry name" value="Ald_DH_N"/>
</dbReference>
<dbReference type="InterPro" id="IPR029510">
    <property type="entry name" value="Ald_DH_CS_GLU"/>
</dbReference>
<evidence type="ECO:0000256" key="3">
    <source>
        <dbReference type="ARBA" id="ARBA00023027"/>
    </source>
</evidence>
<evidence type="ECO:0000256" key="2">
    <source>
        <dbReference type="ARBA" id="ARBA00023002"/>
    </source>
</evidence>
<dbReference type="InterPro" id="IPR012394">
    <property type="entry name" value="Aldehyde_DH_NAD(P)"/>
</dbReference>
<dbReference type="InterPro" id="IPR016161">
    <property type="entry name" value="Ald_DH/histidinol_DH"/>
</dbReference>
<dbReference type="Gene3D" id="3.40.605.10">
    <property type="entry name" value="Aldehyde Dehydrogenase, Chain A, domain 1"/>
    <property type="match status" value="1"/>
</dbReference>
<evidence type="ECO:0000256" key="6">
    <source>
        <dbReference type="PROSITE-ProRule" id="PRU10007"/>
    </source>
</evidence>
<feature type="domain" description="Aldehyde dehydrogenase" evidence="8">
    <location>
        <begin position="4"/>
        <end position="444"/>
    </location>
</feature>
<dbReference type="SUPFAM" id="SSF53720">
    <property type="entry name" value="ALDH-like"/>
    <property type="match status" value="1"/>
</dbReference>
<dbReference type="Proteomes" id="UP000243535">
    <property type="component" value="Unassembled WGS sequence"/>
</dbReference>
<evidence type="ECO:0000256" key="7">
    <source>
        <dbReference type="RuleBase" id="RU003345"/>
    </source>
</evidence>
<evidence type="ECO:0000313" key="10">
    <source>
        <dbReference type="Proteomes" id="UP000243535"/>
    </source>
</evidence>
<gene>
    <name evidence="9" type="ORF">Ga0061063_2164</name>
</gene>
<dbReference type="PANTHER" id="PTHR43570:SF20">
    <property type="entry name" value="ALDEHYDE DEHYDROGENASE ALDX-RELATED"/>
    <property type="match status" value="1"/>
</dbReference>
<dbReference type="OrthoDB" id="6187633at2"/>
<dbReference type="InterPro" id="IPR015590">
    <property type="entry name" value="Aldehyde_DH_dom"/>
</dbReference>
<reference evidence="10" key="1">
    <citation type="submission" date="2015-08" db="EMBL/GenBank/DDBJ databases">
        <authorList>
            <person name="Varghese N."/>
        </authorList>
    </citation>
    <scope>NUCLEOTIDE SEQUENCE [LARGE SCALE GENOMIC DNA]</scope>
    <source>
        <strain evidence="10">DSM 17901</strain>
    </source>
</reference>
<keyword evidence="2 4" id="KW-0560">Oxidoreductase</keyword>
<comment type="similarity">
    <text evidence="1 4 7">Belongs to the aldehyde dehydrogenase family.</text>
</comment>
<proteinExistence type="inferred from homology"/>
<dbReference type="Pfam" id="PF00171">
    <property type="entry name" value="Aldedh"/>
    <property type="match status" value="1"/>
</dbReference>
<dbReference type="GO" id="GO:0005737">
    <property type="term" value="C:cytoplasm"/>
    <property type="evidence" value="ECO:0007669"/>
    <property type="project" value="TreeGrafter"/>
</dbReference>
<evidence type="ECO:0000256" key="4">
    <source>
        <dbReference type="PIRNR" id="PIRNR036492"/>
    </source>
</evidence>